<name>A0A6V7L6P4_9HYME</name>
<organism evidence="1">
    <name type="scientific">Bracon brevicornis</name>
    <dbReference type="NCBI Taxonomy" id="1563983"/>
    <lineage>
        <taxon>Eukaryota</taxon>
        <taxon>Metazoa</taxon>
        <taxon>Ecdysozoa</taxon>
        <taxon>Arthropoda</taxon>
        <taxon>Hexapoda</taxon>
        <taxon>Insecta</taxon>
        <taxon>Pterygota</taxon>
        <taxon>Neoptera</taxon>
        <taxon>Endopterygota</taxon>
        <taxon>Hymenoptera</taxon>
        <taxon>Apocrita</taxon>
        <taxon>Ichneumonoidea</taxon>
        <taxon>Braconidae</taxon>
        <taxon>Braconinae</taxon>
        <taxon>Bracon</taxon>
    </lineage>
</organism>
<dbReference type="EMBL" id="CADCXW020000332">
    <property type="protein sequence ID" value="CAD1570951.1"/>
    <property type="molecule type" value="Genomic_DNA"/>
</dbReference>
<sequence>MGMSNMVSFTISNSSGNYSIQEDDYYVMKEVLTMQHSYEYYNHGEHSQINTTVVTRRGRHYYAENSSPYHIGHSEDYYFEHGGGFYVVLVVTLVQVSPDVYTDSADNYGCDPYAAISIVITIGVVLRI</sequence>
<dbReference type="AlphaFoldDB" id="A0A6V7L6P4"/>
<proteinExistence type="predicted"/>
<evidence type="ECO:0000313" key="1">
    <source>
        <dbReference type="EMBL" id="CAD1570951.1"/>
    </source>
</evidence>
<reference evidence="1" key="1">
    <citation type="submission" date="2020-07" db="EMBL/GenBank/DDBJ databases">
        <authorList>
            <person name="Ferguson B K."/>
        </authorList>
    </citation>
    <scope>NUCLEOTIDE SEQUENCE</scope>
    <source>
        <strain evidence="1">L06</strain>
    </source>
</reference>
<protein>
    <submittedName>
        <fullName evidence="1">Uncharacterized protein</fullName>
    </submittedName>
</protein>
<accession>A0A6V7L6P4</accession>
<gene>
    <name evidence="1" type="ORF">BBRV_LOCUS96155</name>
</gene>